<dbReference type="Pfam" id="PF20684">
    <property type="entry name" value="Fung_rhodopsin"/>
    <property type="match status" value="1"/>
</dbReference>
<evidence type="ECO:0000256" key="4">
    <source>
        <dbReference type="ARBA" id="ARBA00023136"/>
    </source>
</evidence>
<evidence type="ECO:0000256" key="2">
    <source>
        <dbReference type="ARBA" id="ARBA00022692"/>
    </source>
</evidence>
<evidence type="ECO:0000313" key="8">
    <source>
        <dbReference type="EMBL" id="KAK8106490.1"/>
    </source>
</evidence>
<accession>A0AAW0QKN9</accession>
<dbReference type="Proteomes" id="UP001392437">
    <property type="component" value="Unassembled WGS sequence"/>
</dbReference>
<feature type="transmembrane region" description="Helical" evidence="6">
    <location>
        <begin position="209"/>
        <end position="231"/>
    </location>
</feature>
<keyword evidence="9" id="KW-1185">Reference proteome</keyword>
<evidence type="ECO:0000313" key="9">
    <source>
        <dbReference type="Proteomes" id="UP001392437"/>
    </source>
</evidence>
<dbReference type="PANTHER" id="PTHR33048">
    <property type="entry name" value="PTH11-LIKE INTEGRAL MEMBRANE PROTEIN (AFU_ORTHOLOGUE AFUA_5G11245)"/>
    <property type="match status" value="1"/>
</dbReference>
<comment type="subcellular location">
    <subcellularLocation>
        <location evidence="1">Membrane</location>
        <topology evidence="1">Multi-pass membrane protein</topology>
    </subcellularLocation>
</comment>
<dbReference type="EMBL" id="JAQQWP010000008">
    <property type="protein sequence ID" value="KAK8106490.1"/>
    <property type="molecule type" value="Genomic_DNA"/>
</dbReference>
<reference evidence="8 9" key="1">
    <citation type="submission" date="2023-01" db="EMBL/GenBank/DDBJ databases">
        <title>Analysis of 21 Apiospora genomes using comparative genomics revels a genus with tremendous synthesis potential of carbohydrate active enzymes and secondary metabolites.</title>
        <authorList>
            <person name="Sorensen T."/>
        </authorList>
    </citation>
    <scope>NUCLEOTIDE SEQUENCE [LARGE SCALE GENOMIC DNA]</scope>
    <source>
        <strain evidence="8 9">CBS 117206</strain>
    </source>
</reference>
<feature type="transmembrane region" description="Helical" evidence="6">
    <location>
        <begin position="44"/>
        <end position="67"/>
    </location>
</feature>
<organism evidence="8 9">
    <name type="scientific">Apiospora kogelbergensis</name>
    <dbReference type="NCBI Taxonomy" id="1337665"/>
    <lineage>
        <taxon>Eukaryota</taxon>
        <taxon>Fungi</taxon>
        <taxon>Dikarya</taxon>
        <taxon>Ascomycota</taxon>
        <taxon>Pezizomycotina</taxon>
        <taxon>Sordariomycetes</taxon>
        <taxon>Xylariomycetidae</taxon>
        <taxon>Amphisphaeriales</taxon>
        <taxon>Apiosporaceae</taxon>
        <taxon>Apiospora</taxon>
    </lineage>
</organism>
<feature type="transmembrane region" description="Helical" evidence="6">
    <location>
        <begin position="79"/>
        <end position="97"/>
    </location>
</feature>
<protein>
    <recommendedName>
        <fullName evidence="7">Rhodopsin domain-containing protein</fullName>
    </recommendedName>
</protein>
<feature type="transmembrane region" description="Helical" evidence="6">
    <location>
        <begin position="165"/>
        <end position="189"/>
    </location>
</feature>
<keyword evidence="4 6" id="KW-0472">Membrane</keyword>
<feature type="domain" description="Rhodopsin" evidence="7">
    <location>
        <begin position="63"/>
        <end position="304"/>
    </location>
</feature>
<name>A0AAW0QKN9_9PEZI</name>
<keyword evidence="2 6" id="KW-0812">Transmembrane</keyword>
<dbReference type="GO" id="GO:0016020">
    <property type="term" value="C:membrane"/>
    <property type="evidence" value="ECO:0007669"/>
    <property type="project" value="UniProtKB-SubCell"/>
</dbReference>
<evidence type="ECO:0000256" key="6">
    <source>
        <dbReference type="SAM" id="Phobius"/>
    </source>
</evidence>
<dbReference type="AlphaFoldDB" id="A0AAW0QKN9"/>
<keyword evidence="3 6" id="KW-1133">Transmembrane helix</keyword>
<evidence type="ECO:0000256" key="3">
    <source>
        <dbReference type="ARBA" id="ARBA00022989"/>
    </source>
</evidence>
<sequence length="392" mass="43971">MPSVDFDFYSLDSATQSHILQTTPALYPPGGQESNFDNPPNGTATAAVLLVIFLSLITVSISARVYVRFFCIKERALADYLLILGYAIIIVSFSLTLQVSQRPGFFVHQYNVRLGDFIWLLKNIFIVKQLNSVAICLIKVAILLDWIRIFAPTGRCFVYWASHALIWANIVFFVALLVVYNIVCTPYARNWDIMLKGNCSRTNIHDTNLAISIFTIASDFLILAIPQRAIWSLHMSTKRKFSVSAIFAIGILACALALVRSIEMMLQSSWTDITYAYSVGVICGAAELTCGILTISVPSLPKALSSIRFREFASWLSLSTKKHRWFRSQMANTRVPTALARPSHRLTWHEMEARGNSPASVATANHQLFPFDSNQTLLHEDVDIERGIHRST</sequence>
<gene>
    <name evidence="8" type="ORF">PG999_009849</name>
</gene>
<dbReference type="InterPro" id="IPR052337">
    <property type="entry name" value="SAT4-like"/>
</dbReference>
<comment type="caution">
    <text evidence="8">The sequence shown here is derived from an EMBL/GenBank/DDBJ whole genome shotgun (WGS) entry which is preliminary data.</text>
</comment>
<evidence type="ECO:0000256" key="5">
    <source>
        <dbReference type="ARBA" id="ARBA00038359"/>
    </source>
</evidence>
<dbReference type="PANTHER" id="PTHR33048:SF160">
    <property type="entry name" value="SAT4 FAMILY MEMBRANE PROTEIN"/>
    <property type="match status" value="1"/>
</dbReference>
<dbReference type="InterPro" id="IPR049326">
    <property type="entry name" value="Rhodopsin_dom_fungi"/>
</dbReference>
<feature type="transmembrane region" description="Helical" evidence="6">
    <location>
        <begin position="243"/>
        <end position="262"/>
    </location>
</feature>
<evidence type="ECO:0000259" key="7">
    <source>
        <dbReference type="Pfam" id="PF20684"/>
    </source>
</evidence>
<feature type="transmembrane region" description="Helical" evidence="6">
    <location>
        <begin position="274"/>
        <end position="300"/>
    </location>
</feature>
<comment type="similarity">
    <text evidence="5">Belongs to the SAT4 family.</text>
</comment>
<evidence type="ECO:0000256" key="1">
    <source>
        <dbReference type="ARBA" id="ARBA00004141"/>
    </source>
</evidence>
<proteinExistence type="inferred from homology"/>